<protein>
    <recommendedName>
        <fullName evidence="2">F-box domain-containing protein</fullName>
    </recommendedName>
</protein>
<reference evidence="3 4" key="1">
    <citation type="journal article" date="2013" name="PLoS Genet.">
        <title>The genome and development-dependent transcriptomes of Pyronema confluens: a window into fungal evolution.</title>
        <authorList>
            <person name="Traeger S."/>
            <person name="Altegoer F."/>
            <person name="Freitag M."/>
            <person name="Gabaldon T."/>
            <person name="Kempken F."/>
            <person name="Kumar A."/>
            <person name="Marcet-Houben M."/>
            <person name="Poggeler S."/>
            <person name="Stajich J.E."/>
            <person name="Nowrousian M."/>
        </authorList>
    </citation>
    <scope>NUCLEOTIDE SEQUENCE [LARGE SCALE GENOMIC DNA]</scope>
    <source>
        <strain evidence="4">CBS 100304</strain>
        <tissue evidence="3">Vegetative mycelium</tissue>
    </source>
</reference>
<feature type="compositionally biased region" description="Basic and acidic residues" evidence="1">
    <location>
        <begin position="23"/>
        <end position="35"/>
    </location>
</feature>
<evidence type="ECO:0000256" key="1">
    <source>
        <dbReference type="SAM" id="MobiDB-lite"/>
    </source>
</evidence>
<feature type="compositionally biased region" description="Basic and acidic residues" evidence="1">
    <location>
        <begin position="405"/>
        <end position="414"/>
    </location>
</feature>
<dbReference type="InterPro" id="IPR001810">
    <property type="entry name" value="F-box_dom"/>
</dbReference>
<dbReference type="EMBL" id="HF935553">
    <property type="protein sequence ID" value="CCX10553.1"/>
    <property type="molecule type" value="Genomic_DNA"/>
</dbReference>
<evidence type="ECO:0000259" key="2">
    <source>
        <dbReference type="Pfam" id="PF12937"/>
    </source>
</evidence>
<organism evidence="3 4">
    <name type="scientific">Pyronema omphalodes (strain CBS 100304)</name>
    <name type="common">Pyronema confluens</name>
    <dbReference type="NCBI Taxonomy" id="1076935"/>
    <lineage>
        <taxon>Eukaryota</taxon>
        <taxon>Fungi</taxon>
        <taxon>Dikarya</taxon>
        <taxon>Ascomycota</taxon>
        <taxon>Pezizomycotina</taxon>
        <taxon>Pezizomycetes</taxon>
        <taxon>Pezizales</taxon>
        <taxon>Pyronemataceae</taxon>
        <taxon>Pyronema</taxon>
    </lineage>
</organism>
<feature type="region of interest" description="Disordered" evidence="1">
    <location>
        <begin position="1"/>
        <end position="35"/>
    </location>
</feature>
<accession>U4LA15</accession>
<feature type="domain" description="F-box" evidence="2">
    <location>
        <begin position="129"/>
        <end position="178"/>
    </location>
</feature>
<feature type="region of interest" description="Disordered" evidence="1">
    <location>
        <begin position="389"/>
        <end position="423"/>
    </location>
</feature>
<keyword evidence="4" id="KW-1185">Reference proteome</keyword>
<dbReference type="Proteomes" id="UP000018144">
    <property type="component" value="Unassembled WGS sequence"/>
</dbReference>
<proteinExistence type="predicted"/>
<evidence type="ECO:0000313" key="4">
    <source>
        <dbReference type="Proteomes" id="UP000018144"/>
    </source>
</evidence>
<dbReference type="AlphaFoldDB" id="U4LA15"/>
<evidence type="ECO:0000313" key="3">
    <source>
        <dbReference type="EMBL" id="CCX10553.1"/>
    </source>
</evidence>
<name>U4LA15_PYROM</name>
<sequence>MMALHTFYHEASPEPPDLDDYTEDRRKNDSLGLPDHRSMLETCGSLFGTPVISPRFLRAASDRMADLYASLTPFEYELEKLQEEERSRRNSSHSSAMELDAATAKHMYDSEACEAEPEETSTPKAGPMDLPAELWDLIFSYVVPNSEDDSYQKLGDLFNSALVCRAWAYMALPFLYRTHGYGVFMPRPAILYPHLHHLKGFTIAELGQLRVSSPVTMAHPVSLLTSLTSLNSLVISSGWMVSAGLGRAIAAIRPTITDQGTRFNLTILDWKIKTHYDPNYHHNEDWEDDHEEYRYTIHSAVEFFNALNPNSLTSLDIDFDVRFSRLQQGDLGDGTIAIRQSSSLQALRIAHLRCENLRQLDILLRMVEAKKLLRTEDVKDFVEGFAREPRVPKGSMGSNQDGNQDEGKGDREGQETEWEEDREGDKVVLKELGIDGGLLQVAARQNWGEVQKWRGCSCVCDITTAVSIFNNPSLAECCVWIMLIVIPST</sequence>
<dbReference type="Pfam" id="PF12937">
    <property type="entry name" value="F-box-like"/>
    <property type="match status" value="1"/>
</dbReference>
<dbReference type="OrthoDB" id="5338050at2759"/>
<gene>
    <name evidence="3" type="ORF">PCON_10147</name>
</gene>